<evidence type="ECO:0000256" key="3">
    <source>
        <dbReference type="ARBA" id="ARBA00023002"/>
    </source>
</evidence>
<name>A0ABY9KWE0_9BACI</name>
<dbReference type="EMBL" id="CP129113">
    <property type="protein sequence ID" value="WLV25091.1"/>
    <property type="molecule type" value="Genomic_DNA"/>
</dbReference>
<dbReference type="Pfam" id="PF00248">
    <property type="entry name" value="Aldo_ket_red"/>
    <property type="match status" value="1"/>
</dbReference>
<dbReference type="PANTHER" id="PTHR43827">
    <property type="entry name" value="2,5-DIKETO-D-GLUCONIC ACID REDUCTASE"/>
    <property type="match status" value="1"/>
</dbReference>
<dbReference type="PIRSF" id="PIRSF000097">
    <property type="entry name" value="AKR"/>
    <property type="match status" value="1"/>
</dbReference>
<dbReference type="Gene3D" id="3.20.20.100">
    <property type="entry name" value="NADP-dependent oxidoreductase domain"/>
    <property type="match status" value="1"/>
</dbReference>
<evidence type="ECO:0000313" key="6">
    <source>
        <dbReference type="EMBL" id="WLV25091.1"/>
    </source>
</evidence>
<evidence type="ECO:0000313" key="7">
    <source>
        <dbReference type="Proteomes" id="UP001180087"/>
    </source>
</evidence>
<reference evidence="6" key="1">
    <citation type="submission" date="2023-06" db="EMBL/GenBank/DDBJ databases">
        <title>A Treasure from Seagulls: Isolation and Description of Aciduricobacillus qingdaonensis gen. nov., sp. nov., a Rare Obligately Uric Acid-utilizing Member in the Family Bacillaceae.</title>
        <authorList>
            <person name="Liu W."/>
            <person name="Wang B."/>
        </authorList>
    </citation>
    <scope>NUCLEOTIDE SEQUENCE</scope>
    <source>
        <strain evidence="6">44XB</strain>
    </source>
</reference>
<sequence>MEMITLNDGRKMPQLGLGVFKVSDEEVHTAASQALESGYRAFDTAAYYCNEQSLGEVLRESGVPRDELFITSKVWNGDQGYDKTIKAFERSLSNLGLDYIDLYLVHWPCPDFDLYVETYKALEEMQRQGKVKSIGVSNFQIEHLERLMKECDVKPVVNQVECHPYFQQKELKAFCEKHEIFVEAWAPLMQGGEALRDETIQKIAKTHSKSAAQIILRWHLQEGTIVIPKSVTPDRIEENINVFDFELSEDEMKQIAALDRGERKGANPNDMHRTEIPGLK</sequence>
<dbReference type="PROSITE" id="PS00798">
    <property type="entry name" value="ALDOKETO_REDUCTASE_1"/>
    <property type="match status" value="1"/>
</dbReference>
<gene>
    <name evidence="6" type="ORF">QR721_02295</name>
</gene>
<feature type="domain" description="NADP-dependent oxidoreductase" evidence="5">
    <location>
        <begin position="21"/>
        <end position="259"/>
    </location>
</feature>
<accession>A0ABY9KWE0</accession>
<dbReference type="SUPFAM" id="SSF51430">
    <property type="entry name" value="NAD(P)-linked oxidoreductase"/>
    <property type="match status" value="1"/>
</dbReference>
<dbReference type="Proteomes" id="UP001180087">
    <property type="component" value="Chromosome"/>
</dbReference>
<evidence type="ECO:0000256" key="2">
    <source>
        <dbReference type="ARBA" id="ARBA00022857"/>
    </source>
</evidence>
<evidence type="ECO:0000256" key="1">
    <source>
        <dbReference type="ARBA" id="ARBA00007905"/>
    </source>
</evidence>
<dbReference type="PRINTS" id="PR00069">
    <property type="entry name" value="ALDKETRDTASE"/>
</dbReference>
<evidence type="ECO:0000259" key="5">
    <source>
        <dbReference type="Pfam" id="PF00248"/>
    </source>
</evidence>
<dbReference type="PROSITE" id="PS00062">
    <property type="entry name" value="ALDOKETO_REDUCTASE_2"/>
    <property type="match status" value="1"/>
</dbReference>
<feature type="region of interest" description="Disordered" evidence="4">
    <location>
        <begin position="261"/>
        <end position="280"/>
    </location>
</feature>
<dbReference type="InterPro" id="IPR020471">
    <property type="entry name" value="AKR"/>
</dbReference>
<protein>
    <submittedName>
        <fullName evidence="6">Aldo/keto reductase</fullName>
    </submittedName>
</protein>
<proteinExistence type="inferred from homology"/>
<dbReference type="PANTHER" id="PTHR43827:SF3">
    <property type="entry name" value="NADP-DEPENDENT OXIDOREDUCTASE DOMAIN-CONTAINING PROTEIN"/>
    <property type="match status" value="1"/>
</dbReference>
<dbReference type="RefSeq" id="WP_348028787.1">
    <property type="nucleotide sequence ID" value="NZ_CP129113.1"/>
</dbReference>
<dbReference type="PROSITE" id="PS00063">
    <property type="entry name" value="ALDOKETO_REDUCTASE_3"/>
    <property type="match status" value="1"/>
</dbReference>
<comment type="similarity">
    <text evidence="1">Belongs to the aldo/keto reductase family.</text>
</comment>
<dbReference type="InterPro" id="IPR036812">
    <property type="entry name" value="NAD(P)_OxRdtase_dom_sf"/>
</dbReference>
<keyword evidence="3" id="KW-0560">Oxidoreductase</keyword>
<dbReference type="InterPro" id="IPR018170">
    <property type="entry name" value="Aldo/ket_reductase_CS"/>
</dbReference>
<organism evidence="6 7">
    <name type="scientific">Aciduricibacillus chroicocephali</name>
    <dbReference type="NCBI Taxonomy" id="3054939"/>
    <lineage>
        <taxon>Bacteria</taxon>
        <taxon>Bacillati</taxon>
        <taxon>Bacillota</taxon>
        <taxon>Bacilli</taxon>
        <taxon>Bacillales</taxon>
        <taxon>Bacillaceae</taxon>
        <taxon>Aciduricibacillus</taxon>
    </lineage>
</organism>
<dbReference type="InterPro" id="IPR023210">
    <property type="entry name" value="NADP_OxRdtase_dom"/>
</dbReference>
<keyword evidence="7" id="KW-1185">Reference proteome</keyword>
<evidence type="ECO:0000256" key="4">
    <source>
        <dbReference type="SAM" id="MobiDB-lite"/>
    </source>
</evidence>
<keyword evidence="2" id="KW-0521">NADP</keyword>